<comment type="caution">
    <text evidence="1">The sequence shown here is derived from an EMBL/GenBank/DDBJ whole genome shotgun (WGS) entry which is preliminary data.</text>
</comment>
<protein>
    <submittedName>
        <fullName evidence="1">Uncharacterized protein</fullName>
    </submittedName>
</protein>
<reference evidence="1 2" key="1">
    <citation type="submission" date="2019-05" db="EMBL/GenBank/DDBJ databases">
        <title>Another draft genome of Portunus trituberculatus and its Hox gene families provides insights of decapod evolution.</title>
        <authorList>
            <person name="Jeong J.-H."/>
            <person name="Song I."/>
            <person name="Kim S."/>
            <person name="Choi T."/>
            <person name="Kim D."/>
            <person name="Ryu S."/>
            <person name="Kim W."/>
        </authorList>
    </citation>
    <scope>NUCLEOTIDE SEQUENCE [LARGE SCALE GENOMIC DNA]</scope>
    <source>
        <tissue evidence="1">Muscle</tissue>
    </source>
</reference>
<keyword evidence="2" id="KW-1185">Reference proteome</keyword>
<dbReference type="AlphaFoldDB" id="A0A5B7E3M5"/>
<gene>
    <name evidence="1" type="ORF">E2C01_021222</name>
</gene>
<name>A0A5B7E3M5_PORTR</name>
<sequence>MPGNTQIPKLSISFPLEYFFGIILHGLKGQIEVAGDVHTPDDLDTVGLHRLCCAEHLQAVRLVWDGCVSARVLVEGCISGTKSTKLIIKENRGKLLSMLFLAGGSTVARKVHSPFSEAAECK</sequence>
<evidence type="ECO:0000313" key="2">
    <source>
        <dbReference type="Proteomes" id="UP000324222"/>
    </source>
</evidence>
<accession>A0A5B7E3M5</accession>
<dbReference type="EMBL" id="VSRR010001844">
    <property type="protein sequence ID" value="MPC28029.1"/>
    <property type="molecule type" value="Genomic_DNA"/>
</dbReference>
<proteinExistence type="predicted"/>
<organism evidence="1 2">
    <name type="scientific">Portunus trituberculatus</name>
    <name type="common">Swimming crab</name>
    <name type="synonym">Neptunus trituberculatus</name>
    <dbReference type="NCBI Taxonomy" id="210409"/>
    <lineage>
        <taxon>Eukaryota</taxon>
        <taxon>Metazoa</taxon>
        <taxon>Ecdysozoa</taxon>
        <taxon>Arthropoda</taxon>
        <taxon>Crustacea</taxon>
        <taxon>Multicrustacea</taxon>
        <taxon>Malacostraca</taxon>
        <taxon>Eumalacostraca</taxon>
        <taxon>Eucarida</taxon>
        <taxon>Decapoda</taxon>
        <taxon>Pleocyemata</taxon>
        <taxon>Brachyura</taxon>
        <taxon>Eubrachyura</taxon>
        <taxon>Portunoidea</taxon>
        <taxon>Portunidae</taxon>
        <taxon>Portuninae</taxon>
        <taxon>Portunus</taxon>
    </lineage>
</organism>
<evidence type="ECO:0000313" key="1">
    <source>
        <dbReference type="EMBL" id="MPC28029.1"/>
    </source>
</evidence>
<dbReference type="Proteomes" id="UP000324222">
    <property type="component" value="Unassembled WGS sequence"/>
</dbReference>